<evidence type="ECO:0000313" key="3">
    <source>
        <dbReference type="Proteomes" id="UP000268727"/>
    </source>
</evidence>
<dbReference type="GO" id="GO:0005886">
    <property type="term" value="C:plasma membrane"/>
    <property type="evidence" value="ECO:0007669"/>
    <property type="project" value="UniProtKB-SubCell"/>
</dbReference>
<dbReference type="PANTHER" id="PTHR43471">
    <property type="entry name" value="ABC TRANSPORTER PERMEASE"/>
    <property type="match status" value="1"/>
</dbReference>
<proteinExistence type="predicted"/>
<keyword evidence="1" id="KW-1133">Transmembrane helix</keyword>
<feature type="transmembrane region" description="Helical" evidence="1">
    <location>
        <begin position="487"/>
        <end position="508"/>
    </location>
</feature>
<dbReference type="EMBL" id="RJKM01000001">
    <property type="protein sequence ID" value="ROP37009.1"/>
    <property type="molecule type" value="Genomic_DNA"/>
</dbReference>
<dbReference type="Pfam" id="PF12679">
    <property type="entry name" value="ABC2_membrane_2"/>
    <property type="match status" value="1"/>
</dbReference>
<feature type="transmembrane region" description="Helical" evidence="1">
    <location>
        <begin position="346"/>
        <end position="372"/>
    </location>
</feature>
<dbReference type="Proteomes" id="UP000268727">
    <property type="component" value="Unassembled WGS sequence"/>
</dbReference>
<dbReference type="GO" id="GO:0140359">
    <property type="term" value="F:ABC-type transporter activity"/>
    <property type="evidence" value="ECO:0007669"/>
    <property type="project" value="InterPro"/>
</dbReference>
<accession>A0A3N1H3D5</accession>
<dbReference type="AlphaFoldDB" id="A0A3N1H3D5"/>
<feature type="transmembrane region" description="Helical" evidence="1">
    <location>
        <begin position="21"/>
        <end position="44"/>
    </location>
</feature>
<evidence type="ECO:0000256" key="1">
    <source>
        <dbReference type="SAM" id="Phobius"/>
    </source>
</evidence>
<evidence type="ECO:0000313" key="2">
    <source>
        <dbReference type="EMBL" id="ROP37009.1"/>
    </source>
</evidence>
<keyword evidence="3" id="KW-1185">Reference proteome</keyword>
<feature type="transmembrane region" description="Helical" evidence="1">
    <location>
        <begin position="420"/>
        <end position="442"/>
    </location>
</feature>
<gene>
    <name evidence="2" type="ORF">EDD40_2293</name>
</gene>
<keyword evidence="1" id="KW-0812">Transmembrane</keyword>
<protein>
    <submittedName>
        <fullName evidence="2">ABC-2 family transporter</fullName>
    </submittedName>
</protein>
<dbReference type="OrthoDB" id="185815at2"/>
<reference evidence="2 3" key="1">
    <citation type="submission" date="2018-11" db="EMBL/GenBank/DDBJ databases">
        <title>Sequencing the genomes of 1000 actinobacteria strains.</title>
        <authorList>
            <person name="Klenk H.-P."/>
        </authorList>
    </citation>
    <scope>NUCLEOTIDE SEQUENCE [LARGE SCALE GENOMIC DNA]</scope>
    <source>
        <strain evidence="2 3">DSM 44231</strain>
    </source>
</reference>
<comment type="caution">
    <text evidence="2">The sequence shown here is derived from an EMBL/GenBank/DDBJ whole genome shotgun (WGS) entry which is preliminary data.</text>
</comment>
<feature type="transmembrane region" description="Helical" evidence="1">
    <location>
        <begin position="392"/>
        <end position="413"/>
    </location>
</feature>
<feature type="transmembrane region" description="Helical" evidence="1">
    <location>
        <begin position="305"/>
        <end position="325"/>
    </location>
</feature>
<dbReference type="Gene3D" id="2.60.120.200">
    <property type="match status" value="1"/>
</dbReference>
<organism evidence="2 3">
    <name type="scientific">Saccharothrix texasensis</name>
    <dbReference type="NCBI Taxonomy" id="103734"/>
    <lineage>
        <taxon>Bacteria</taxon>
        <taxon>Bacillati</taxon>
        <taxon>Actinomycetota</taxon>
        <taxon>Actinomycetes</taxon>
        <taxon>Pseudonocardiales</taxon>
        <taxon>Pseudonocardiaceae</taxon>
        <taxon>Saccharothrix</taxon>
    </lineage>
</organism>
<keyword evidence="1" id="KW-0472">Membrane</keyword>
<dbReference type="RefSeq" id="WP_123742877.1">
    <property type="nucleotide sequence ID" value="NZ_RJKM01000001.1"/>
</dbReference>
<dbReference type="PANTHER" id="PTHR43471:SF1">
    <property type="entry name" value="ABC TRANSPORTER PERMEASE PROTEIN NOSY-RELATED"/>
    <property type="match status" value="1"/>
</dbReference>
<sequence>MSARHGFGQALRAEWTKLRTVRGWVAGLVSAALVIVLMGLFAAAASTFSCSGPDGEPCAGAKPTTGPDGEPVIDDFSFAHQAMTGDGSITARVTSLTAVSSSDGRAPVEDTQPWTKGGIIVKASTTPGSPYAALTLTGGHGVRLQHNFTGDVAGTSRATPTWLRLTRSGDTVTGHESSDGATWRLVGAVTLPGLPSTVRAGLFATSPHHEVITESFAGASGTSYPTLATASFDRIDLEGSWPDREWVGDTVGGGPGGRGGPGGQGAGPGVGFEETADGVTVSGSGNIAPVVAGRGGLGKTVEGRLVGAFAGLIAVVVVAATFMTSEYRRGVIRTSLSADPRRGRVLAAKSVVIGGATFVTALAAALVAVPLVRAVEVDKGFFLFPVPTATGLRVVVGTAALLAVAAVLSLAVGTVLRRSAGAVTVVIVAIVLPYILAIASVLPAGTSDWLLRVTPAAAFAVQQSLPEYQQVTASYAPADGYFPLSPLGGFAVLCGYTAVALGVAWHVLRRRDA</sequence>
<name>A0A3N1H3D5_9PSEU</name>